<dbReference type="AlphaFoldDB" id="A0AAV0ZQJ3"/>
<accession>A0AAV0ZQJ3</accession>
<dbReference type="EMBL" id="OX451737">
    <property type="protein sequence ID" value="CAI8599373.1"/>
    <property type="molecule type" value="Genomic_DNA"/>
</dbReference>
<proteinExistence type="predicted"/>
<gene>
    <name evidence="1" type="ORF">VFH_II172200</name>
</gene>
<protein>
    <submittedName>
        <fullName evidence="1">Uncharacterized protein</fullName>
    </submittedName>
</protein>
<sequence>MFILFTSLPRQIHIRFAINFIYTGRRCSDDSSSTTKMREIQNKIHSECCKLLKFLGRMKGNSEIGGFGLFLKMVRRLAGFSFGMKHGLRLGHNQVGMGQSWKIVA</sequence>
<evidence type="ECO:0000313" key="1">
    <source>
        <dbReference type="EMBL" id="CAI8599373.1"/>
    </source>
</evidence>
<evidence type="ECO:0000313" key="2">
    <source>
        <dbReference type="Proteomes" id="UP001157006"/>
    </source>
</evidence>
<dbReference type="Proteomes" id="UP001157006">
    <property type="component" value="Chromosome 2"/>
</dbReference>
<name>A0AAV0ZQJ3_VICFA</name>
<reference evidence="1 2" key="1">
    <citation type="submission" date="2023-01" db="EMBL/GenBank/DDBJ databases">
        <authorList>
            <person name="Kreplak J."/>
        </authorList>
    </citation>
    <scope>NUCLEOTIDE SEQUENCE [LARGE SCALE GENOMIC DNA]</scope>
</reference>
<keyword evidence="2" id="KW-1185">Reference proteome</keyword>
<organism evidence="1 2">
    <name type="scientific">Vicia faba</name>
    <name type="common">Broad bean</name>
    <name type="synonym">Faba vulgaris</name>
    <dbReference type="NCBI Taxonomy" id="3906"/>
    <lineage>
        <taxon>Eukaryota</taxon>
        <taxon>Viridiplantae</taxon>
        <taxon>Streptophyta</taxon>
        <taxon>Embryophyta</taxon>
        <taxon>Tracheophyta</taxon>
        <taxon>Spermatophyta</taxon>
        <taxon>Magnoliopsida</taxon>
        <taxon>eudicotyledons</taxon>
        <taxon>Gunneridae</taxon>
        <taxon>Pentapetalae</taxon>
        <taxon>rosids</taxon>
        <taxon>fabids</taxon>
        <taxon>Fabales</taxon>
        <taxon>Fabaceae</taxon>
        <taxon>Papilionoideae</taxon>
        <taxon>50 kb inversion clade</taxon>
        <taxon>NPAAA clade</taxon>
        <taxon>Hologalegina</taxon>
        <taxon>IRL clade</taxon>
        <taxon>Fabeae</taxon>
        <taxon>Vicia</taxon>
    </lineage>
</organism>